<feature type="domain" description="Lipoyl-binding" evidence="5">
    <location>
        <begin position="24"/>
        <end position="105"/>
    </location>
</feature>
<dbReference type="GO" id="GO:0005829">
    <property type="term" value="C:cytosol"/>
    <property type="evidence" value="ECO:0007669"/>
    <property type="project" value="TreeGrafter"/>
</dbReference>
<reference evidence="7 8" key="2">
    <citation type="submission" date="2019-02" db="EMBL/GenBank/DDBJ databases">
        <title>Draft Genome Sequences of Six Type Strains of the Genus Massilia.</title>
        <authorList>
            <person name="Miess H."/>
            <person name="Frediansyhah A."/>
            <person name="Gross H."/>
        </authorList>
    </citation>
    <scope>NUCLEOTIDE SEQUENCE [LARGE SCALE GENOMIC DNA]</scope>
    <source>
        <strain evidence="7 8">DSM 17472</strain>
    </source>
</reference>
<dbReference type="AlphaFoldDB" id="A0A411WWJ1"/>
<dbReference type="GO" id="GO:0005960">
    <property type="term" value="C:glycine cleavage complex"/>
    <property type="evidence" value="ECO:0007669"/>
    <property type="project" value="InterPro"/>
</dbReference>
<evidence type="ECO:0000313" key="9">
    <source>
        <dbReference type="Proteomes" id="UP000628442"/>
    </source>
</evidence>
<sequence>MSNIPAELKYTESHEWIRKEDDGTITVGITEFAQDALGDIVFVELPKVGNSYTAGDDAAVVESVKAASDIYAPVSGEVTAVNDAVAGAPESINANAYDAWLFKMKPADAAAIDALLDADAYGKNTAS</sequence>
<dbReference type="NCBIfam" id="TIGR00527">
    <property type="entry name" value="gcvH"/>
    <property type="match status" value="1"/>
</dbReference>
<dbReference type="Proteomes" id="UP000628442">
    <property type="component" value="Unassembled WGS sequence"/>
</dbReference>
<organism evidence="6 9">
    <name type="scientific">Pseudoduganella albidiflava</name>
    <dbReference type="NCBI Taxonomy" id="321983"/>
    <lineage>
        <taxon>Bacteria</taxon>
        <taxon>Pseudomonadati</taxon>
        <taxon>Pseudomonadota</taxon>
        <taxon>Betaproteobacteria</taxon>
        <taxon>Burkholderiales</taxon>
        <taxon>Oxalobacteraceae</taxon>
        <taxon>Telluria group</taxon>
        <taxon>Pseudoduganella</taxon>
    </lineage>
</organism>
<proteinExistence type="inferred from homology"/>
<accession>A0A411WWJ1</accession>
<comment type="cofactor">
    <cofactor evidence="3">
        <name>(R)-lipoate</name>
        <dbReference type="ChEBI" id="CHEBI:83088"/>
    </cofactor>
    <text evidence="3">Binds 1 lipoyl cofactor covalently.</text>
</comment>
<dbReference type="PANTHER" id="PTHR11715:SF3">
    <property type="entry name" value="GLYCINE CLEAVAGE SYSTEM H PROTEIN-RELATED"/>
    <property type="match status" value="1"/>
</dbReference>
<comment type="subunit">
    <text evidence="3">The glycine cleavage system is composed of four proteins: P, T, L and H.</text>
</comment>
<dbReference type="Gene3D" id="2.40.50.100">
    <property type="match status" value="1"/>
</dbReference>
<evidence type="ECO:0000256" key="1">
    <source>
        <dbReference type="ARBA" id="ARBA00009249"/>
    </source>
</evidence>
<evidence type="ECO:0000259" key="5">
    <source>
        <dbReference type="PROSITE" id="PS50968"/>
    </source>
</evidence>
<dbReference type="EMBL" id="BMWV01000007">
    <property type="protein sequence ID" value="GGY48341.1"/>
    <property type="molecule type" value="Genomic_DNA"/>
</dbReference>
<evidence type="ECO:0000313" key="6">
    <source>
        <dbReference type="EMBL" id="GGY48341.1"/>
    </source>
</evidence>
<dbReference type="InterPro" id="IPR011053">
    <property type="entry name" value="Single_hybrid_motif"/>
</dbReference>
<name>A0A411WWJ1_9BURK</name>
<evidence type="ECO:0000313" key="7">
    <source>
        <dbReference type="EMBL" id="QBI01125.1"/>
    </source>
</evidence>
<dbReference type="NCBIfam" id="NF002270">
    <property type="entry name" value="PRK01202.1"/>
    <property type="match status" value="1"/>
</dbReference>
<dbReference type="Proteomes" id="UP000292307">
    <property type="component" value="Chromosome"/>
</dbReference>
<dbReference type="InterPro" id="IPR000089">
    <property type="entry name" value="Biotin_lipoyl"/>
</dbReference>
<dbReference type="HAMAP" id="MF_00272">
    <property type="entry name" value="GcvH"/>
    <property type="match status" value="1"/>
</dbReference>
<evidence type="ECO:0000256" key="2">
    <source>
        <dbReference type="ARBA" id="ARBA00022823"/>
    </source>
</evidence>
<dbReference type="Pfam" id="PF01597">
    <property type="entry name" value="GCV_H"/>
    <property type="match status" value="1"/>
</dbReference>
<comment type="similarity">
    <text evidence="1 3">Belongs to the GcvH family.</text>
</comment>
<feature type="modified residue" description="N6-lipoyllysine" evidence="3 4">
    <location>
        <position position="65"/>
    </location>
</feature>
<dbReference type="PROSITE" id="PS50968">
    <property type="entry name" value="BIOTINYL_LIPOYL"/>
    <property type="match status" value="1"/>
</dbReference>
<comment type="function">
    <text evidence="3">The glycine cleavage system catalyzes the degradation of glycine. The H protein shuttles the methylamine group of glycine from the P protein to the T protein.</text>
</comment>
<dbReference type="CDD" id="cd06848">
    <property type="entry name" value="GCS_H"/>
    <property type="match status" value="1"/>
</dbReference>
<dbReference type="PANTHER" id="PTHR11715">
    <property type="entry name" value="GLYCINE CLEAVAGE SYSTEM H PROTEIN"/>
    <property type="match status" value="1"/>
</dbReference>
<evidence type="ECO:0000256" key="4">
    <source>
        <dbReference type="PIRSR" id="PIRSR617453-50"/>
    </source>
</evidence>
<dbReference type="EMBL" id="CP036401">
    <property type="protein sequence ID" value="QBI01125.1"/>
    <property type="molecule type" value="Genomic_DNA"/>
</dbReference>
<evidence type="ECO:0000313" key="8">
    <source>
        <dbReference type="Proteomes" id="UP000292307"/>
    </source>
</evidence>
<keyword evidence="8" id="KW-1185">Reference proteome</keyword>
<reference evidence="6" key="1">
    <citation type="journal article" date="2014" name="Int. J. Syst. Evol. Microbiol.">
        <title>Complete genome sequence of Corynebacterium casei LMG S-19264T (=DSM 44701T), isolated from a smear-ripened cheese.</title>
        <authorList>
            <consortium name="US DOE Joint Genome Institute (JGI-PGF)"/>
            <person name="Walter F."/>
            <person name="Albersmeier A."/>
            <person name="Kalinowski J."/>
            <person name="Ruckert C."/>
        </authorList>
    </citation>
    <scope>NUCLEOTIDE SEQUENCE</scope>
    <source>
        <strain evidence="6">KCTC 12343</strain>
    </source>
</reference>
<dbReference type="OrthoDB" id="9796712at2"/>
<reference evidence="6" key="3">
    <citation type="submission" date="2022-12" db="EMBL/GenBank/DDBJ databases">
        <authorList>
            <person name="Sun Q."/>
            <person name="Kim S."/>
        </authorList>
    </citation>
    <scope>NUCLEOTIDE SEQUENCE</scope>
    <source>
        <strain evidence="6">KCTC 12343</strain>
    </source>
</reference>
<dbReference type="InterPro" id="IPR033753">
    <property type="entry name" value="GCV_H/Fam206"/>
</dbReference>
<dbReference type="RefSeq" id="WP_131145249.1">
    <property type="nucleotide sequence ID" value="NZ_BMWV01000007.1"/>
</dbReference>
<evidence type="ECO:0000256" key="3">
    <source>
        <dbReference type="HAMAP-Rule" id="MF_00272"/>
    </source>
</evidence>
<dbReference type="GO" id="GO:0009249">
    <property type="term" value="P:protein lipoylation"/>
    <property type="evidence" value="ECO:0007669"/>
    <property type="project" value="TreeGrafter"/>
</dbReference>
<dbReference type="SUPFAM" id="SSF51230">
    <property type="entry name" value="Single hybrid motif"/>
    <property type="match status" value="1"/>
</dbReference>
<gene>
    <name evidence="3 6" type="primary">gcvH</name>
    <name evidence="7" type="ORF">EYF70_09935</name>
    <name evidence="6" type="ORF">GCM10007387_33140</name>
</gene>
<keyword evidence="2 3" id="KW-0450">Lipoyl</keyword>
<dbReference type="InterPro" id="IPR002930">
    <property type="entry name" value="GCV_H"/>
</dbReference>
<dbReference type="GO" id="GO:0019464">
    <property type="term" value="P:glycine decarboxylation via glycine cleavage system"/>
    <property type="evidence" value="ECO:0007669"/>
    <property type="project" value="UniProtKB-UniRule"/>
</dbReference>
<protein>
    <recommendedName>
        <fullName evidence="3">Glycine cleavage system H protein</fullName>
    </recommendedName>
</protein>
<dbReference type="InterPro" id="IPR017453">
    <property type="entry name" value="GCV_H_sub"/>
</dbReference>